<proteinExistence type="predicted"/>
<organism evidence="2 3">
    <name type="scientific">Phyllachora maydis</name>
    <dbReference type="NCBI Taxonomy" id="1825666"/>
    <lineage>
        <taxon>Eukaryota</taxon>
        <taxon>Fungi</taxon>
        <taxon>Dikarya</taxon>
        <taxon>Ascomycota</taxon>
        <taxon>Pezizomycotina</taxon>
        <taxon>Sordariomycetes</taxon>
        <taxon>Sordariomycetidae</taxon>
        <taxon>Phyllachorales</taxon>
        <taxon>Phyllachoraceae</taxon>
        <taxon>Phyllachora</taxon>
    </lineage>
</organism>
<gene>
    <name evidence="2" type="ORF">P8C59_008413</name>
</gene>
<name>A0AAD9MEJ9_9PEZI</name>
<dbReference type="AlphaFoldDB" id="A0AAD9MEJ9"/>
<feature type="region of interest" description="Disordered" evidence="1">
    <location>
        <begin position="1"/>
        <end position="23"/>
    </location>
</feature>
<dbReference type="Proteomes" id="UP001217918">
    <property type="component" value="Unassembled WGS sequence"/>
</dbReference>
<comment type="caution">
    <text evidence="2">The sequence shown here is derived from an EMBL/GenBank/DDBJ whole genome shotgun (WGS) entry which is preliminary data.</text>
</comment>
<dbReference type="EMBL" id="JAQQPM010000008">
    <property type="protein sequence ID" value="KAK2074189.1"/>
    <property type="molecule type" value="Genomic_DNA"/>
</dbReference>
<accession>A0AAD9MEJ9</accession>
<evidence type="ECO:0000256" key="1">
    <source>
        <dbReference type="SAM" id="MobiDB-lite"/>
    </source>
</evidence>
<evidence type="ECO:0000313" key="3">
    <source>
        <dbReference type="Proteomes" id="UP001217918"/>
    </source>
</evidence>
<reference evidence="2" key="1">
    <citation type="journal article" date="2023" name="Mol. Plant Microbe Interact.">
        <title>Elucidating the Obligate Nature and Biological Capacity of an Invasive Fungal Corn Pathogen.</title>
        <authorList>
            <person name="MacCready J.S."/>
            <person name="Roggenkamp E.M."/>
            <person name="Gdanetz K."/>
            <person name="Chilvers M.I."/>
        </authorList>
    </citation>
    <scope>NUCLEOTIDE SEQUENCE</scope>
    <source>
        <strain evidence="2">PM02</strain>
    </source>
</reference>
<sequence length="89" mass="9711">MTLITSSHLSAQHNHPDVPTTSWPTWRLTLTPHSPLATRSHFLTGRAQTPNSGNIKLADGHLQRACGEFGAGTLGRTFSSWSHCHLLEA</sequence>
<protein>
    <submittedName>
        <fullName evidence="2">Uncharacterized protein</fullName>
    </submittedName>
</protein>
<keyword evidence="3" id="KW-1185">Reference proteome</keyword>
<evidence type="ECO:0000313" key="2">
    <source>
        <dbReference type="EMBL" id="KAK2074189.1"/>
    </source>
</evidence>